<evidence type="ECO:0000256" key="2">
    <source>
        <dbReference type="ARBA" id="ARBA00010617"/>
    </source>
</evidence>
<dbReference type="InterPro" id="IPR001128">
    <property type="entry name" value="Cyt_P450"/>
</dbReference>
<dbReference type="SUPFAM" id="SSF48264">
    <property type="entry name" value="Cytochrome P450"/>
    <property type="match status" value="1"/>
</dbReference>
<keyword evidence="5" id="KW-1133">Transmembrane helix</keyword>
<evidence type="ECO:0000256" key="1">
    <source>
        <dbReference type="ARBA" id="ARBA00001971"/>
    </source>
</evidence>
<evidence type="ECO:0000256" key="3">
    <source>
        <dbReference type="ARBA" id="ARBA00022723"/>
    </source>
</evidence>
<dbReference type="PANTHER" id="PTHR24305">
    <property type="entry name" value="CYTOCHROME P450"/>
    <property type="match status" value="1"/>
</dbReference>
<sequence length="447" mass="49672">MILEAQGTTGAKSLLLFGAAVGCSTLLAYIVYQRFLSPLAKYPGPFWASLTDFWLARQAMRPDCHRRYIRLHEKYGPVVRVKPNKLSIASPDAFRIIYGAGTNFNKGESYIPFRGMRTFDLFTERDGRVHGQQRRLVASAYTMNAIKSLEPHVNNTTAVLLAKLGELSAKGQAVDIAYLLQLFAFDAIGEVSFARRFGCTDALNDHDVFRTTAAGTASGVRIGELPWLYRLHQRLSPYIGNHLAINVRNAFVFDFTTRQVAARSKDIAAHDDILGKLAAARRAKPGRLGEDDVRSMLMSNIIAGSDTTSTSLSAAIHYLLATPRALDRLRRELREKVEAGEVDGGGGGIVTQKVAEGWPYLQAVLFEAMRLHSVVGMLLPRVVPPGGLRFGEYYVPGGYEVGVSPWVINRDKSVFGDDVEDFRPERWLDERKKHDMRAPNTLTTLRI</sequence>
<evidence type="ECO:0000313" key="7">
    <source>
        <dbReference type="Proteomes" id="UP000572817"/>
    </source>
</evidence>
<dbReference type="GO" id="GO:0020037">
    <property type="term" value="F:heme binding"/>
    <property type="evidence" value="ECO:0007669"/>
    <property type="project" value="InterPro"/>
</dbReference>
<name>A0A8H4J2Q4_9PEZI</name>
<evidence type="ECO:0000256" key="4">
    <source>
        <dbReference type="ARBA" id="ARBA00023004"/>
    </source>
</evidence>
<keyword evidence="5" id="KW-0812">Transmembrane</keyword>
<dbReference type="AlphaFoldDB" id="A0A8H4J2Q4"/>
<comment type="caution">
    <text evidence="6">The sequence shown here is derived from an EMBL/GenBank/DDBJ whole genome shotgun (WGS) entry which is preliminary data.</text>
</comment>
<dbReference type="OrthoDB" id="3934656at2759"/>
<dbReference type="PANTHER" id="PTHR24305:SF232">
    <property type="entry name" value="P450, PUTATIVE (EUROFUNG)-RELATED"/>
    <property type="match status" value="1"/>
</dbReference>
<dbReference type="Pfam" id="PF00067">
    <property type="entry name" value="p450"/>
    <property type="match status" value="1"/>
</dbReference>
<dbReference type="GO" id="GO:0016705">
    <property type="term" value="F:oxidoreductase activity, acting on paired donors, with incorporation or reduction of molecular oxygen"/>
    <property type="evidence" value="ECO:0007669"/>
    <property type="project" value="InterPro"/>
</dbReference>
<dbReference type="Proteomes" id="UP000572817">
    <property type="component" value="Unassembled WGS sequence"/>
</dbReference>
<gene>
    <name evidence="6" type="ORF">GTA08_BOTSDO13810</name>
</gene>
<accession>A0A8H4J2Q4</accession>
<evidence type="ECO:0000256" key="5">
    <source>
        <dbReference type="SAM" id="Phobius"/>
    </source>
</evidence>
<keyword evidence="3" id="KW-0479">Metal-binding</keyword>
<dbReference type="PRINTS" id="PR00463">
    <property type="entry name" value="EP450I"/>
</dbReference>
<comment type="similarity">
    <text evidence="2">Belongs to the cytochrome P450 family.</text>
</comment>
<feature type="transmembrane region" description="Helical" evidence="5">
    <location>
        <begin position="14"/>
        <end position="32"/>
    </location>
</feature>
<dbReference type="GO" id="GO:0005506">
    <property type="term" value="F:iron ion binding"/>
    <property type="evidence" value="ECO:0007669"/>
    <property type="project" value="InterPro"/>
</dbReference>
<keyword evidence="5" id="KW-0472">Membrane</keyword>
<evidence type="ECO:0000313" key="6">
    <source>
        <dbReference type="EMBL" id="KAF4310834.1"/>
    </source>
</evidence>
<dbReference type="InterPro" id="IPR002401">
    <property type="entry name" value="Cyt_P450_E_grp-I"/>
</dbReference>
<proteinExistence type="inferred from homology"/>
<dbReference type="GO" id="GO:0004497">
    <property type="term" value="F:monooxygenase activity"/>
    <property type="evidence" value="ECO:0007669"/>
    <property type="project" value="InterPro"/>
</dbReference>
<dbReference type="EMBL" id="WWBZ02000013">
    <property type="protein sequence ID" value="KAF4310834.1"/>
    <property type="molecule type" value="Genomic_DNA"/>
</dbReference>
<dbReference type="Gene3D" id="1.10.630.10">
    <property type="entry name" value="Cytochrome P450"/>
    <property type="match status" value="1"/>
</dbReference>
<reference evidence="6" key="1">
    <citation type="submission" date="2020-04" db="EMBL/GenBank/DDBJ databases">
        <title>Genome Assembly and Annotation of Botryosphaeria dothidea sdau 11-99, a Latent Pathogen of Apple Fruit Ring Rot in China.</title>
        <authorList>
            <person name="Yu C."/>
            <person name="Diao Y."/>
            <person name="Lu Q."/>
            <person name="Zhao J."/>
            <person name="Cui S."/>
            <person name="Peng C."/>
            <person name="He B."/>
            <person name="Liu H."/>
        </authorList>
    </citation>
    <scope>NUCLEOTIDE SEQUENCE [LARGE SCALE GENOMIC DNA]</scope>
    <source>
        <strain evidence="6">Sdau11-99</strain>
    </source>
</reference>
<comment type="cofactor">
    <cofactor evidence="1">
        <name>heme</name>
        <dbReference type="ChEBI" id="CHEBI:30413"/>
    </cofactor>
</comment>
<organism evidence="6 7">
    <name type="scientific">Botryosphaeria dothidea</name>
    <dbReference type="NCBI Taxonomy" id="55169"/>
    <lineage>
        <taxon>Eukaryota</taxon>
        <taxon>Fungi</taxon>
        <taxon>Dikarya</taxon>
        <taxon>Ascomycota</taxon>
        <taxon>Pezizomycotina</taxon>
        <taxon>Dothideomycetes</taxon>
        <taxon>Dothideomycetes incertae sedis</taxon>
        <taxon>Botryosphaeriales</taxon>
        <taxon>Botryosphaeriaceae</taxon>
        <taxon>Botryosphaeria</taxon>
    </lineage>
</organism>
<dbReference type="InterPro" id="IPR050121">
    <property type="entry name" value="Cytochrome_P450_monoxygenase"/>
</dbReference>
<protein>
    <submittedName>
        <fullName evidence="6">Cytochrome p450 family protein</fullName>
    </submittedName>
</protein>
<dbReference type="InterPro" id="IPR036396">
    <property type="entry name" value="Cyt_P450_sf"/>
</dbReference>
<keyword evidence="7" id="KW-1185">Reference proteome</keyword>
<keyword evidence="4" id="KW-0408">Iron</keyword>